<dbReference type="Gramene" id="mRNA:HanXRQr2_Chr06g0257551">
    <property type="protein sequence ID" value="mRNA:HanXRQr2_Chr06g0257551"/>
    <property type="gene ID" value="HanXRQr2_Chr06g0257551"/>
</dbReference>
<sequence length="50" mass="6006">MEVRLMVCRLISTCGWLLIMRFPLWMLRCQLVLKGSHFTIRKILSPIKWS</sequence>
<evidence type="ECO:0000256" key="1">
    <source>
        <dbReference type="SAM" id="Phobius"/>
    </source>
</evidence>
<keyword evidence="1" id="KW-1133">Transmembrane helix</keyword>
<evidence type="ECO:0000313" key="3">
    <source>
        <dbReference type="EMBL" id="OTG22911.1"/>
    </source>
</evidence>
<organism evidence="3 4">
    <name type="scientific">Helianthus annuus</name>
    <name type="common">Common sunflower</name>
    <dbReference type="NCBI Taxonomy" id="4232"/>
    <lineage>
        <taxon>Eukaryota</taxon>
        <taxon>Viridiplantae</taxon>
        <taxon>Streptophyta</taxon>
        <taxon>Embryophyta</taxon>
        <taxon>Tracheophyta</taxon>
        <taxon>Spermatophyta</taxon>
        <taxon>Magnoliopsida</taxon>
        <taxon>eudicotyledons</taxon>
        <taxon>Gunneridae</taxon>
        <taxon>Pentapetalae</taxon>
        <taxon>asterids</taxon>
        <taxon>campanulids</taxon>
        <taxon>Asterales</taxon>
        <taxon>Asteraceae</taxon>
        <taxon>Asteroideae</taxon>
        <taxon>Heliantheae alliance</taxon>
        <taxon>Heliantheae</taxon>
        <taxon>Helianthus</taxon>
    </lineage>
</organism>
<reference evidence="3" key="2">
    <citation type="submission" date="2017-02" db="EMBL/GenBank/DDBJ databases">
        <title>Sunflower complete genome.</title>
        <authorList>
            <person name="Langlade N."/>
            <person name="Munos S."/>
        </authorList>
    </citation>
    <scope>NUCLEOTIDE SEQUENCE [LARGE SCALE GENOMIC DNA]</scope>
    <source>
        <tissue evidence="3">Leaves</tissue>
    </source>
</reference>
<protein>
    <submittedName>
        <fullName evidence="3">Uncharacterized protein</fullName>
    </submittedName>
</protein>
<evidence type="ECO:0000313" key="2">
    <source>
        <dbReference type="EMBL" id="KAF5802266.1"/>
    </source>
</evidence>
<gene>
    <name evidence="3" type="ORF">HannXRQ_Chr06g0176591</name>
    <name evidence="2" type="ORF">HanXRQr2_Chr06g0257551</name>
</gene>
<name>A0A251UKR2_HELAN</name>
<evidence type="ECO:0000313" key="4">
    <source>
        <dbReference type="Proteomes" id="UP000215914"/>
    </source>
</evidence>
<reference evidence="2 4" key="1">
    <citation type="journal article" date="2017" name="Nature">
        <title>The sunflower genome provides insights into oil metabolism, flowering and Asterid evolution.</title>
        <authorList>
            <person name="Badouin H."/>
            <person name="Gouzy J."/>
            <person name="Grassa C.J."/>
            <person name="Murat F."/>
            <person name="Staton S.E."/>
            <person name="Cottret L."/>
            <person name="Lelandais-Briere C."/>
            <person name="Owens G.L."/>
            <person name="Carrere S."/>
            <person name="Mayjonade B."/>
            <person name="Legrand L."/>
            <person name="Gill N."/>
            <person name="Kane N.C."/>
            <person name="Bowers J.E."/>
            <person name="Hubner S."/>
            <person name="Bellec A."/>
            <person name="Berard A."/>
            <person name="Berges H."/>
            <person name="Blanchet N."/>
            <person name="Boniface M.C."/>
            <person name="Brunel D."/>
            <person name="Catrice O."/>
            <person name="Chaidir N."/>
            <person name="Claudel C."/>
            <person name="Donnadieu C."/>
            <person name="Faraut T."/>
            <person name="Fievet G."/>
            <person name="Helmstetter N."/>
            <person name="King M."/>
            <person name="Knapp S.J."/>
            <person name="Lai Z."/>
            <person name="Le Paslier M.C."/>
            <person name="Lippi Y."/>
            <person name="Lorenzon L."/>
            <person name="Mandel J.R."/>
            <person name="Marage G."/>
            <person name="Marchand G."/>
            <person name="Marquand E."/>
            <person name="Bret-Mestries E."/>
            <person name="Morien E."/>
            <person name="Nambeesan S."/>
            <person name="Nguyen T."/>
            <person name="Pegot-Espagnet P."/>
            <person name="Pouilly N."/>
            <person name="Raftis F."/>
            <person name="Sallet E."/>
            <person name="Schiex T."/>
            <person name="Thomas J."/>
            <person name="Vandecasteele C."/>
            <person name="Vares D."/>
            <person name="Vear F."/>
            <person name="Vautrin S."/>
            <person name="Crespi M."/>
            <person name="Mangin B."/>
            <person name="Burke J.M."/>
            <person name="Salse J."/>
            <person name="Munos S."/>
            <person name="Vincourt P."/>
            <person name="Rieseberg L.H."/>
            <person name="Langlade N.B."/>
        </authorList>
    </citation>
    <scope>NUCLEOTIDE SEQUENCE [LARGE SCALE GENOMIC DNA]</scope>
    <source>
        <strain evidence="4">cv. SF193</strain>
        <tissue evidence="2">Leaves</tissue>
    </source>
</reference>
<accession>A0A251UKR2</accession>
<reference evidence="2" key="3">
    <citation type="submission" date="2020-06" db="EMBL/GenBank/DDBJ databases">
        <title>Helianthus annuus Genome sequencing and assembly Release 2.</title>
        <authorList>
            <person name="Gouzy J."/>
            <person name="Langlade N."/>
            <person name="Munos S."/>
        </authorList>
    </citation>
    <scope>NUCLEOTIDE SEQUENCE</scope>
    <source>
        <tissue evidence="2">Leaves</tissue>
    </source>
</reference>
<keyword evidence="4" id="KW-1185">Reference proteome</keyword>
<proteinExistence type="predicted"/>
<dbReference type="AlphaFoldDB" id="A0A251UKR2"/>
<keyword evidence="1" id="KW-0472">Membrane</keyword>
<dbReference type="EMBL" id="MNCJ02000321">
    <property type="protein sequence ID" value="KAF5802266.1"/>
    <property type="molecule type" value="Genomic_DNA"/>
</dbReference>
<dbReference type="EMBL" id="CM007895">
    <property type="protein sequence ID" value="OTG22911.1"/>
    <property type="molecule type" value="Genomic_DNA"/>
</dbReference>
<feature type="transmembrane region" description="Helical" evidence="1">
    <location>
        <begin position="7"/>
        <end position="27"/>
    </location>
</feature>
<keyword evidence="1" id="KW-0812">Transmembrane</keyword>
<dbReference type="Proteomes" id="UP000215914">
    <property type="component" value="Chromosome 6"/>
</dbReference>
<dbReference type="InParanoid" id="A0A251UKR2"/>